<keyword evidence="6" id="KW-0256">Endoplasmic reticulum</keyword>
<dbReference type="GO" id="GO:0097176">
    <property type="term" value="P:epoxide metabolic process"/>
    <property type="evidence" value="ECO:0007669"/>
    <property type="project" value="TreeGrafter"/>
</dbReference>
<evidence type="ECO:0000313" key="10">
    <source>
        <dbReference type="RefSeq" id="XP_025832017.1"/>
    </source>
</evidence>
<protein>
    <recommendedName>
        <fullName evidence="6">Epoxide hydrolase</fullName>
        <ecNumber evidence="6">3.3.2.9</ecNumber>
    </recommendedName>
</protein>
<evidence type="ECO:0000256" key="2">
    <source>
        <dbReference type="ARBA" id="ARBA00004111"/>
    </source>
</evidence>
<organism evidence="9 10">
    <name type="scientific">Agrilus planipennis</name>
    <name type="common">Emerald ash borer</name>
    <name type="synonym">Agrilus marcopoli</name>
    <dbReference type="NCBI Taxonomy" id="224129"/>
    <lineage>
        <taxon>Eukaryota</taxon>
        <taxon>Metazoa</taxon>
        <taxon>Ecdysozoa</taxon>
        <taxon>Arthropoda</taxon>
        <taxon>Hexapoda</taxon>
        <taxon>Insecta</taxon>
        <taxon>Pterygota</taxon>
        <taxon>Neoptera</taxon>
        <taxon>Endopterygota</taxon>
        <taxon>Coleoptera</taxon>
        <taxon>Polyphaga</taxon>
        <taxon>Elateriformia</taxon>
        <taxon>Buprestoidea</taxon>
        <taxon>Buprestidae</taxon>
        <taxon>Agrilinae</taxon>
        <taxon>Agrilus</taxon>
    </lineage>
</organism>
<feature type="active site" description="Proton donor" evidence="7">
    <location>
        <position position="274"/>
    </location>
</feature>
<dbReference type="SUPFAM" id="SSF53474">
    <property type="entry name" value="alpha/beta-Hydrolases"/>
    <property type="match status" value="1"/>
</dbReference>
<keyword evidence="6" id="KW-0472">Membrane</keyword>
<dbReference type="GO" id="GO:0005789">
    <property type="term" value="C:endoplasmic reticulum membrane"/>
    <property type="evidence" value="ECO:0007669"/>
    <property type="project" value="UniProtKB-SubCell"/>
</dbReference>
<comment type="catalytic activity">
    <reaction evidence="1 6">
        <text>1-(4-methoxyphenyl)-N-methyl-N-[(3-methyloxetan-3-yl)methyl]methanamine + H2O = 2-{[(4-methoxybenzyl)(methyl)amino]methyl}-2-methylpropane-1,3-diol</text>
        <dbReference type="Rhea" id="RHEA:55764"/>
        <dbReference type="ChEBI" id="CHEBI:15377"/>
        <dbReference type="ChEBI" id="CHEBI:139161"/>
        <dbReference type="ChEBI" id="CHEBI:139164"/>
        <dbReference type="EC" id="3.3.2.9"/>
    </reaction>
</comment>
<dbReference type="AlphaFoldDB" id="A0A7F5R7S4"/>
<evidence type="ECO:0000256" key="3">
    <source>
        <dbReference type="ARBA" id="ARBA00010088"/>
    </source>
</evidence>
<dbReference type="OrthoDB" id="7130006at2759"/>
<comment type="similarity">
    <text evidence="3 6">Belongs to the peptidase S33 family.</text>
</comment>
<evidence type="ECO:0000256" key="4">
    <source>
        <dbReference type="ARBA" id="ARBA00022797"/>
    </source>
</evidence>
<dbReference type="InterPro" id="IPR000639">
    <property type="entry name" value="Epox_hydrolase-like"/>
</dbReference>
<dbReference type="PIRSF" id="PIRSF001112">
    <property type="entry name" value="Epoxide_hydrolase"/>
    <property type="match status" value="1"/>
</dbReference>
<feature type="domain" description="Epoxide hydrolase N-terminal" evidence="8">
    <location>
        <begin position="2"/>
        <end position="61"/>
    </location>
</feature>
<evidence type="ECO:0000256" key="7">
    <source>
        <dbReference type="PIRSR" id="PIRSR001112-1"/>
    </source>
</evidence>
<dbReference type="InterPro" id="IPR016292">
    <property type="entry name" value="Epoxide_hydrolase"/>
</dbReference>
<dbReference type="InParanoid" id="A0A7F5R7S4"/>
<dbReference type="Pfam" id="PF06441">
    <property type="entry name" value="EHN"/>
    <property type="match status" value="1"/>
</dbReference>
<feature type="active site" description="Proton acceptor" evidence="7">
    <location>
        <position position="331"/>
    </location>
</feature>
<dbReference type="InterPro" id="IPR029058">
    <property type="entry name" value="AB_hydrolase_fold"/>
</dbReference>
<dbReference type="InterPro" id="IPR010497">
    <property type="entry name" value="Epoxide_hydro_N"/>
</dbReference>
<feature type="active site" description="Nucleophile" evidence="7">
    <location>
        <position position="127"/>
    </location>
</feature>
<dbReference type="PANTHER" id="PTHR21661">
    <property type="entry name" value="EPOXIDE HYDROLASE 1-RELATED"/>
    <property type="match status" value="1"/>
</dbReference>
<keyword evidence="9" id="KW-1185">Reference proteome</keyword>
<dbReference type="EC" id="3.3.2.9" evidence="6"/>
<evidence type="ECO:0000256" key="1">
    <source>
        <dbReference type="ARBA" id="ARBA00000221"/>
    </source>
</evidence>
<dbReference type="KEGG" id="apln:108740726"/>
<sequence>MNEYNWREREKFLNKLPQFKTEILGRNIHFIHAKPSSSLPKNVRVLPILLLHGWPGSFREFYHIIPILTKPQGEKDFAFEVVVPSLPGYGFSDGASKPGLGPAQMAQIFNKLMYRLGYKKYYIQGGDWGAQIISIMGTLYPDSILGVHSNLCRIVYTALPRIQLLIGSIFPSLIVEEEHEKLVYPLSETIMFLISESGYMHIQATKPDTVGVGLNDSPVGLAAYIIEKFSTWTNKSWRYREDGGLLEKFTFTDLLDNVMIYWVTGSITTSFRIYAEHFSQEQKALGLDSIPAKVPTACAKFKNELLSVPNTLIRTKYPNLVQSKYYTEGGHFPAFEVPQILADDIANAVEKFEEIINRKANQNRT</sequence>
<dbReference type="PRINTS" id="PR00412">
    <property type="entry name" value="EPOXHYDRLASE"/>
</dbReference>
<name>A0A7F5R7S4_AGRPL</name>
<comment type="catalytic activity">
    <reaction evidence="6">
        <text>cis-stilbene oxide + H2O = (1R,2R)-hydrobenzoin</text>
        <dbReference type="Rhea" id="RHEA:23900"/>
        <dbReference type="ChEBI" id="CHEBI:15377"/>
        <dbReference type="ChEBI" id="CHEBI:50004"/>
        <dbReference type="ChEBI" id="CHEBI:50014"/>
        <dbReference type="EC" id="3.3.2.9"/>
    </reaction>
</comment>
<dbReference type="Proteomes" id="UP000192223">
    <property type="component" value="Unplaced"/>
</dbReference>
<reference evidence="10" key="1">
    <citation type="submission" date="2025-08" db="UniProtKB">
        <authorList>
            <consortium name="RefSeq"/>
        </authorList>
    </citation>
    <scope>IDENTIFICATION</scope>
    <source>
        <tissue evidence="10">Entire body</tissue>
    </source>
</reference>
<evidence type="ECO:0000313" key="9">
    <source>
        <dbReference type="Proteomes" id="UP000192223"/>
    </source>
</evidence>
<gene>
    <name evidence="10" type="primary">LOC108740726</name>
</gene>
<dbReference type="GeneID" id="108740726"/>
<dbReference type="RefSeq" id="XP_025832017.1">
    <property type="nucleotide sequence ID" value="XM_025976232.1"/>
</dbReference>
<evidence type="ECO:0000256" key="5">
    <source>
        <dbReference type="ARBA" id="ARBA00022801"/>
    </source>
</evidence>
<keyword evidence="4 6" id="KW-0058">Aromatic hydrocarbons catabolism</keyword>
<evidence type="ECO:0000256" key="6">
    <source>
        <dbReference type="PIRNR" id="PIRNR001112"/>
    </source>
</evidence>
<keyword evidence="5 6" id="KW-0378">Hydrolase</keyword>
<comment type="subcellular location">
    <subcellularLocation>
        <location evidence="6">Endoplasmic reticulum membrane</location>
    </subcellularLocation>
    <subcellularLocation>
        <location evidence="2">Microsome membrane</location>
        <topology evidence="2">Single-pass membrane protein</topology>
    </subcellularLocation>
</comment>
<evidence type="ECO:0000259" key="8">
    <source>
        <dbReference type="Pfam" id="PF06441"/>
    </source>
</evidence>
<dbReference type="Gene3D" id="3.40.50.1820">
    <property type="entry name" value="alpha/beta hydrolase"/>
    <property type="match status" value="1"/>
</dbReference>
<proteinExistence type="inferred from homology"/>
<dbReference type="PANTHER" id="PTHR21661:SF35">
    <property type="entry name" value="EPOXIDE HYDROLASE"/>
    <property type="match status" value="1"/>
</dbReference>
<dbReference type="GO" id="GO:0033961">
    <property type="term" value="F:cis-stilbene-oxide hydrolase activity"/>
    <property type="evidence" value="ECO:0007669"/>
    <property type="project" value="UniProtKB-UniRule"/>
</dbReference>
<dbReference type="FunCoup" id="A0A7F5R7S4">
    <property type="interactions" value="255"/>
</dbReference>
<accession>A0A7F5R7S4</accession>
<comment type="function">
    <text evidence="6">Catalyzes juvenile hormone hydrolysis.</text>
</comment>